<proteinExistence type="predicted"/>
<dbReference type="Proteomes" id="UP001500279">
    <property type="component" value="Unassembled WGS sequence"/>
</dbReference>
<gene>
    <name evidence="2" type="ORF">GCM10009107_47290</name>
</gene>
<name>A0ABN1KCP4_9BURK</name>
<evidence type="ECO:0008006" key="4">
    <source>
        <dbReference type="Google" id="ProtNLM"/>
    </source>
</evidence>
<protein>
    <recommendedName>
        <fullName evidence="4">Type II toxin-antitoxin system RelE/ParE family toxin</fullName>
    </recommendedName>
</protein>
<dbReference type="EMBL" id="BAAAEW010000033">
    <property type="protein sequence ID" value="GAA0762617.1"/>
    <property type="molecule type" value="Genomic_DNA"/>
</dbReference>
<dbReference type="InterPro" id="IPR035093">
    <property type="entry name" value="RelE/ParE_toxin_dom_sf"/>
</dbReference>
<dbReference type="RefSeq" id="WP_231012787.1">
    <property type="nucleotide sequence ID" value="NZ_BAAAEW010000033.1"/>
</dbReference>
<dbReference type="InterPro" id="IPR007712">
    <property type="entry name" value="RelE/ParE_toxin"/>
</dbReference>
<keyword evidence="1" id="KW-1277">Toxin-antitoxin system</keyword>
<keyword evidence="3" id="KW-1185">Reference proteome</keyword>
<organism evidence="2 3">
    <name type="scientific">Ideonella azotifigens</name>
    <dbReference type="NCBI Taxonomy" id="513160"/>
    <lineage>
        <taxon>Bacteria</taxon>
        <taxon>Pseudomonadati</taxon>
        <taxon>Pseudomonadota</taxon>
        <taxon>Betaproteobacteria</taxon>
        <taxon>Burkholderiales</taxon>
        <taxon>Sphaerotilaceae</taxon>
        <taxon>Ideonella</taxon>
    </lineage>
</organism>
<sequence>MIRYEVEFLPKAQRQLADLEDFIAEGPPKSPVNAANFVTAIVKHCKKEIGNLPHGGVARDDIRPGMRVTHFRGSTVIAFEPDDQSEVVFIHGIFYGGQDYEAVLG</sequence>
<dbReference type="Pfam" id="PF05016">
    <property type="entry name" value="ParE_toxin"/>
    <property type="match status" value="1"/>
</dbReference>
<comment type="caution">
    <text evidence="2">The sequence shown here is derived from an EMBL/GenBank/DDBJ whole genome shotgun (WGS) entry which is preliminary data.</text>
</comment>
<reference evidence="2 3" key="1">
    <citation type="journal article" date="2019" name="Int. J. Syst. Evol. Microbiol.">
        <title>The Global Catalogue of Microorganisms (GCM) 10K type strain sequencing project: providing services to taxonomists for standard genome sequencing and annotation.</title>
        <authorList>
            <consortium name="The Broad Institute Genomics Platform"/>
            <consortium name="The Broad Institute Genome Sequencing Center for Infectious Disease"/>
            <person name="Wu L."/>
            <person name="Ma J."/>
        </authorList>
    </citation>
    <scope>NUCLEOTIDE SEQUENCE [LARGE SCALE GENOMIC DNA]</scope>
    <source>
        <strain evidence="2 3">JCM 15503</strain>
    </source>
</reference>
<evidence type="ECO:0000256" key="1">
    <source>
        <dbReference type="ARBA" id="ARBA00022649"/>
    </source>
</evidence>
<evidence type="ECO:0000313" key="3">
    <source>
        <dbReference type="Proteomes" id="UP001500279"/>
    </source>
</evidence>
<evidence type="ECO:0000313" key="2">
    <source>
        <dbReference type="EMBL" id="GAA0762617.1"/>
    </source>
</evidence>
<accession>A0ABN1KCP4</accession>
<dbReference type="Gene3D" id="3.30.2310.20">
    <property type="entry name" value="RelE-like"/>
    <property type="match status" value="1"/>
</dbReference>